<gene>
    <name evidence="2" type="ORF">H6G83_29770</name>
</gene>
<comment type="caution">
    <text evidence="2">The sequence shown here is derived from an EMBL/GenBank/DDBJ whole genome shotgun (WGS) entry which is preliminary data.</text>
</comment>
<feature type="domain" description="Polysaccharide pyruvyl transferase" evidence="1">
    <location>
        <begin position="37"/>
        <end position="323"/>
    </location>
</feature>
<keyword evidence="2" id="KW-0808">Transferase</keyword>
<dbReference type="Proteomes" id="UP000661112">
    <property type="component" value="Unassembled WGS sequence"/>
</dbReference>
<evidence type="ECO:0000313" key="3">
    <source>
        <dbReference type="Proteomes" id="UP000661112"/>
    </source>
</evidence>
<accession>A0ABR8DBZ4</accession>
<dbReference type="InterPro" id="IPR007345">
    <property type="entry name" value="Polysacch_pyruvyl_Trfase"/>
</dbReference>
<dbReference type="EMBL" id="JACJSG010000059">
    <property type="protein sequence ID" value="MBD2504745.1"/>
    <property type="molecule type" value="Genomic_DNA"/>
</dbReference>
<dbReference type="GO" id="GO:0016740">
    <property type="term" value="F:transferase activity"/>
    <property type="evidence" value="ECO:0007669"/>
    <property type="project" value="UniProtKB-KW"/>
</dbReference>
<name>A0ABR8DBZ4_9NOST</name>
<keyword evidence="3" id="KW-1185">Reference proteome</keyword>
<evidence type="ECO:0000313" key="2">
    <source>
        <dbReference type="EMBL" id="MBD2504745.1"/>
    </source>
</evidence>
<sequence>MKTVSSAEQIRESLHHALGKIESFKTCALLDYPSHPNIGDHLIWLGGVIYLTNVMKTEIKYTCSMYNFSASTLEKNIGKSPIVFHGGGNLGDLWSEQQKFRENVISKYRDRPIIILPQSIYFKNQNNLEKTAEIFNSHPDLTIFVRDDYSYKIASGAFDKCRVIKAPDMALHMTDLQDILDIKNPQESILYLCRKDREINETQLENSFDIPNLVVEDWITYQWKFGHHKNKMAQYLANMYREVWQRGLATPHEWISRQKWQNSYPYEVNFNHVYQPSIHKLSWGLMHSGVYQLKQHKLVITNRLHAHIICVLFKIPHIFLPNSYYKNEAFYEAWTKEIPYCKFIKDISQVKVAVQELLLSAKIL</sequence>
<reference evidence="2 3" key="1">
    <citation type="journal article" date="2020" name="ISME J.">
        <title>Comparative genomics reveals insights into cyanobacterial evolution and habitat adaptation.</title>
        <authorList>
            <person name="Chen M.Y."/>
            <person name="Teng W.K."/>
            <person name="Zhao L."/>
            <person name="Hu C.X."/>
            <person name="Zhou Y.K."/>
            <person name="Han B.P."/>
            <person name="Song L.R."/>
            <person name="Shu W.S."/>
        </authorList>
    </citation>
    <scope>NUCLEOTIDE SEQUENCE [LARGE SCALE GENOMIC DNA]</scope>
    <source>
        <strain evidence="2 3">FACHB-119</strain>
    </source>
</reference>
<dbReference type="Pfam" id="PF04230">
    <property type="entry name" value="PS_pyruv_trans"/>
    <property type="match status" value="1"/>
</dbReference>
<dbReference type="RefSeq" id="WP_190478844.1">
    <property type="nucleotide sequence ID" value="NZ_JACJSG010000059.1"/>
</dbReference>
<evidence type="ECO:0000259" key="1">
    <source>
        <dbReference type="Pfam" id="PF04230"/>
    </source>
</evidence>
<organism evidence="2 3">
    <name type="scientific">Anabaena azotica FACHB-119</name>
    <dbReference type="NCBI Taxonomy" id="947527"/>
    <lineage>
        <taxon>Bacteria</taxon>
        <taxon>Bacillati</taxon>
        <taxon>Cyanobacteriota</taxon>
        <taxon>Cyanophyceae</taxon>
        <taxon>Nostocales</taxon>
        <taxon>Nostocaceae</taxon>
        <taxon>Anabaena</taxon>
        <taxon>Anabaena azotica</taxon>
    </lineage>
</organism>
<proteinExistence type="predicted"/>
<protein>
    <submittedName>
        <fullName evidence="2">Polysaccharide pyruvyl transferase family protein</fullName>
    </submittedName>
</protein>